<evidence type="ECO:0000313" key="1">
    <source>
        <dbReference type="EMBL" id="JAU55267.1"/>
    </source>
</evidence>
<reference evidence="1" key="1">
    <citation type="submission" date="2016-07" db="EMBL/GenBank/DDBJ databases">
        <title>De novo transcriptome assembly of four accessions of the metal hyperaccumulator plant Noccaea caerulescens.</title>
        <authorList>
            <person name="Blande D."/>
            <person name="Halimaa P."/>
            <person name="Tervahauta A.I."/>
            <person name="Aarts M.G."/>
            <person name="Karenlampi S.O."/>
        </authorList>
    </citation>
    <scope>NUCLEOTIDE SEQUENCE</scope>
</reference>
<sequence length="150" mass="17607">MWLGFCMVTWQPYKLYGCNLELPDEYKDHISMIYSCTACICFNVVTYNCPHKFFKQLGLAEVCIPNEMPNMNIHPKTSLSKNKKKDWKTTGLYAKVNEYWDKRHDYVVNAGQMDWSSGPSRNSRSGSSEQIHNEEHRWICLDRLIMIGTR</sequence>
<dbReference type="EMBL" id="GEVL01022074">
    <property type="protein sequence ID" value="JAU55267.1"/>
    <property type="molecule type" value="Transcribed_RNA"/>
</dbReference>
<dbReference type="AlphaFoldDB" id="A0A1J3GGN1"/>
<gene>
    <name evidence="1" type="ORF">LE_TR5132_c1_g1_i1_g.17041</name>
</gene>
<accession>A0A1J3GGN1</accession>
<name>A0A1J3GGN1_NOCCA</name>
<proteinExistence type="predicted"/>
<protein>
    <submittedName>
        <fullName evidence="1">Uncharacterized protein</fullName>
    </submittedName>
</protein>
<organism evidence="1">
    <name type="scientific">Noccaea caerulescens</name>
    <name type="common">Alpine penny-cress</name>
    <name type="synonym">Thlaspi caerulescens</name>
    <dbReference type="NCBI Taxonomy" id="107243"/>
    <lineage>
        <taxon>Eukaryota</taxon>
        <taxon>Viridiplantae</taxon>
        <taxon>Streptophyta</taxon>
        <taxon>Embryophyta</taxon>
        <taxon>Tracheophyta</taxon>
        <taxon>Spermatophyta</taxon>
        <taxon>Magnoliopsida</taxon>
        <taxon>eudicotyledons</taxon>
        <taxon>Gunneridae</taxon>
        <taxon>Pentapetalae</taxon>
        <taxon>rosids</taxon>
        <taxon>malvids</taxon>
        <taxon>Brassicales</taxon>
        <taxon>Brassicaceae</taxon>
        <taxon>Coluteocarpeae</taxon>
        <taxon>Noccaea</taxon>
    </lineage>
</organism>